<dbReference type="EMBL" id="VSSQ01002188">
    <property type="protein sequence ID" value="MPM13880.1"/>
    <property type="molecule type" value="Genomic_DNA"/>
</dbReference>
<name>A0A644XCD5_9ZZZZ</name>
<accession>A0A644XCD5</accession>
<comment type="caution">
    <text evidence="1">The sequence shown here is derived from an EMBL/GenBank/DDBJ whole genome shotgun (WGS) entry which is preliminary data.</text>
</comment>
<evidence type="ECO:0000313" key="1">
    <source>
        <dbReference type="EMBL" id="MPM13880.1"/>
    </source>
</evidence>
<dbReference type="AlphaFoldDB" id="A0A644XCD5"/>
<organism evidence="1">
    <name type="scientific">bioreactor metagenome</name>
    <dbReference type="NCBI Taxonomy" id="1076179"/>
    <lineage>
        <taxon>unclassified sequences</taxon>
        <taxon>metagenomes</taxon>
        <taxon>ecological metagenomes</taxon>
    </lineage>
</organism>
<protein>
    <recommendedName>
        <fullName evidence="2">Flavodoxin-like domain-containing protein</fullName>
    </recommendedName>
</protein>
<sequence>MRVCVLYAPAAKGNEKMKAIAKALSEGISAQGHLVDVLDMTLETGKIVSFYDYLIIGTESPTFFGGKIPNSVSGFLKTAGSISGKRCMAFITKGGVRSMKTLQTLMKAMEKEGMFLKKSELISKVDFAKAVGKHLQI</sequence>
<evidence type="ECO:0008006" key="2">
    <source>
        <dbReference type="Google" id="ProtNLM"/>
    </source>
</evidence>
<gene>
    <name evidence="1" type="ORF">SDC9_60240</name>
</gene>
<dbReference type="SUPFAM" id="SSF52218">
    <property type="entry name" value="Flavoproteins"/>
    <property type="match status" value="1"/>
</dbReference>
<dbReference type="InterPro" id="IPR029039">
    <property type="entry name" value="Flavoprotein-like_sf"/>
</dbReference>
<dbReference type="Gene3D" id="3.40.50.360">
    <property type="match status" value="1"/>
</dbReference>
<reference evidence="1" key="1">
    <citation type="submission" date="2019-08" db="EMBL/GenBank/DDBJ databases">
        <authorList>
            <person name="Kucharzyk K."/>
            <person name="Murdoch R.W."/>
            <person name="Higgins S."/>
            <person name="Loffler F."/>
        </authorList>
    </citation>
    <scope>NUCLEOTIDE SEQUENCE</scope>
</reference>
<proteinExistence type="predicted"/>